<feature type="transmembrane region" description="Helical" evidence="1">
    <location>
        <begin position="12"/>
        <end position="33"/>
    </location>
</feature>
<dbReference type="InterPro" id="IPR023829">
    <property type="entry name" value="PGA_PgaD"/>
</dbReference>
<dbReference type="Proteomes" id="UP000429555">
    <property type="component" value="Unassembled WGS sequence"/>
</dbReference>
<keyword evidence="1" id="KW-0812">Transmembrane</keyword>
<reference evidence="2 3" key="1">
    <citation type="submission" date="2019-11" db="EMBL/GenBank/DDBJ databases">
        <title>Pseudomonas flavidum sp. nov., isolated from Baiyang Lake.</title>
        <authorList>
            <person name="Zhao Y."/>
        </authorList>
    </citation>
    <scope>NUCLEOTIDE SEQUENCE [LARGE SCALE GENOMIC DNA]</scope>
    <source>
        <strain evidence="3">R-22-3 w-18</strain>
    </source>
</reference>
<keyword evidence="1" id="KW-0472">Membrane</keyword>
<dbReference type="RefSeq" id="WP_160342722.1">
    <property type="nucleotide sequence ID" value="NZ_WKJZ01000001.1"/>
</dbReference>
<dbReference type="EMBL" id="WKJZ01000001">
    <property type="protein sequence ID" value="MVW73731.1"/>
    <property type="molecule type" value="Genomic_DNA"/>
</dbReference>
<evidence type="ECO:0000256" key="1">
    <source>
        <dbReference type="SAM" id="Phobius"/>
    </source>
</evidence>
<gene>
    <name evidence="2" type="primary">pgaD</name>
    <name evidence="2" type="ORF">GJV18_00245</name>
</gene>
<comment type="caution">
    <text evidence="2">The sequence shown here is derived from an EMBL/GenBank/DDBJ whole genome shotgun (WGS) entry which is preliminary data.</text>
</comment>
<name>A0A6I4KQ15_9PSED</name>
<accession>A0A6I4KQ15</accession>
<keyword evidence="1" id="KW-1133">Transmembrane helix</keyword>
<keyword evidence="3" id="KW-1185">Reference proteome</keyword>
<dbReference type="Pfam" id="PF13994">
    <property type="entry name" value="PgaD"/>
    <property type="match status" value="1"/>
</dbReference>
<dbReference type="GO" id="GO:0043709">
    <property type="term" value="P:cell adhesion involved in single-species biofilm formation"/>
    <property type="evidence" value="ECO:0007669"/>
    <property type="project" value="InterPro"/>
</dbReference>
<evidence type="ECO:0000313" key="2">
    <source>
        <dbReference type="EMBL" id="MVW73731.1"/>
    </source>
</evidence>
<sequence length="174" mass="19234">MSLLIRTQQRLLPRVIDIALTLAAWAGMAYLVMQGVKGLLQGEQNSPRLWFGIEFLQTLDTLLVYLLVGLAIGALLLAWAKYNERRAEWYERRERMPDICERGLSANFQVSLPILDCLQNQQVLILHNHAHGALAAIEFPGTGLRLPAQAEAALLKELEAADAEAAPALLRAPG</sequence>
<dbReference type="NCBIfam" id="TIGR03940">
    <property type="entry name" value="PGA_PgaD"/>
    <property type="match status" value="1"/>
</dbReference>
<evidence type="ECO:0000313" key="3">
    <source>
        <dbReference type="Proteomes" id="UP000429555"/>
    </source>
</evidence>
<proteinExistence type="predicted"/>
<dbReference type="AlphaFoldDB" id="A0A6I4KQ15"/>
<organism evidence="2 3">
    <name type="scientific">Pseudomonas xionganensis</name>
    <dbReference type="NCBI Taxonomy" id="2654845"/>
    <lineage>
        <taxon>Bacteria</taxon>
        <taxon>Pseudomonadati</taxon>
        <taxon>Pseudomonadota</taxon>
        <taxon>Gammaproteobacteria</taxon>
        <taxon>Pseudomonadales</taxon>
        <taxon>Pseudomonadaceae</taxon>
        <taxon>Pseudomonas</taxon>
    </lineage>
</organism>
<feature type="transmembrane region" description="Helical" evidence="1">
    <location>
        <begin position="62"/>
        <end position="80"/>
    </location>
</feature>
<protein>
    <submittedName>
        <fullName evidence="2">Poly-beta-1,6-N-acetyl-D-glucosamine biosynthesis protein PgaD</fullName>
    </submittedName>
</protein>